<sequence>MATFEVHSGTNTGTSDIDVYILNKPVGYFAISGGTEAHGDKFIGNIAYMPEQFDMYSVTDITLHGVIGARPFEMSTNASKIDLSQTVGVSFLQLTGTQMSIIGGTETILDIEADSGWLKFDMENGVATSSFVAPRINPYGALPQNYDPAAPKDIAGLFQNIKGIGTGSTDDTVLGSSRNDIADLGAGKNYFDGRGGTDTLYLTGTRDQYTIMKTSNGFIVSSEAQGIHTETVNVERIGFLSDNEEGLDPANGTLAFDTDGIAGQAYRIYQAAFDRTPDTAGLSYWIKSMDKGTSLIEVASGFVGSSEFAAVYGANASDQTFVSKLYENVLGRAGEGAGIDYWMGQLAAGQTRADVLAGFSESAENIVGVSGTIADGIFYV</sequence>
<organism evidence="2 3">
    <name type="scientific">Metarhizobium album</name>
    <dbReference type="NCBI Taxonomy" id="2182425"/>
    <lineage>
        <taxon>Bacteria</taxon>
        <taxon>Pseudomonadati</taxon>
        <taxon>Pseudomonadota</taxon>
        <taxon>Alphaproteobacteria</taxon>
        <taxon>Hyphomicrobiales</taxon>
        <taxon>Rhizobiaceae</taxon>
        <taxon>Metarhizobium</taxon>
    </lineage>
</organism>
<name>A0A2U2DVI3_9HYPH</name>
<dbReference type="EMBL" id="QFBC01000002">
    <property type="protein sequence ID" value="PWE57333.1"/>
    <property type="molecule type" value="Genomic_DNA"/>
</dbReference>
<dbReference type="InterPro" id="IPR038255">
    <property type="entry name" value="PBS_linker_sf"/>
</dbReference>
<gene>
    <name evidence="2" type="ORF">DEM27_06775</name>
</gene>
<dbReference type="OrthoDB" id="7975253at2"/>
<dbReference type="Pfam" id="PF13946">
    <property type="entry name" value="DUF4214"/>
    <property type="match status" value="1"/>
</dbReference>
<evidence type="ECO:0000313" key="2">
    <source>
        <dbReference type="EMBL" id="PWE57333.1"/>
    </source>
</evidence>
<accession>A0A2U2DVI3</accession>
<proteinExistence type="predicted"/>
<dbReference type="AlphaFoldDB" id="A0A2U2DVI3"/>
<reference evidence="2 3" key="1">
    <citation type="submission" date="2018-05" db="EMBL/GenBank/DDBJ databases">
        <title>The draft genome of strain NS-104.</title>
        <authorList>
            <person name="Hang P."/>
            <person name="Jiang J."/>
        </authorList>
    </citation>
    <scope>NUCLEOTIDE SEQUENCE [LARGE SCALE GENOMIC DNA]</scope>
    <source>
        <strain evidence="2 3">NS-104</strain>
    </source>
</reference>
<dbReference type="RefSeq" id="WP_109457437.1">
    <property type="nucleotide sequence ID" value="NZ_QFBC01000002.1"/>
</dbReference>
<dbReference type="Gene3D" id="1.10.3130.20">
    <property type="entry name" value="Phycobilisome linker domain"/>
    <property type="match status" value="1"/>
</dbReference>
<protein>
    <recommendedName>
        <fullName evidence="1">DUF4214 domain-containing protein</fullName>
    </recommendedName>
</protein>
<dbReference type="Proteomes" id="UP000245252">
    <property type="component" value="Unassembled WGS sequence"/>
</dbReference>
<evidence type="ECO:0000313" key="3">
    <source>
        <dbReference type="Proteomes" id="UP000245252"/>
    </source>
</evidence>
<keyword evidence="3" id="KW-1185">Reference proteome</keyword>
<dbReference type="InterPro" id="IPR025282">
    <property type="entry name" value="DUF4214"/>
</dbReference>
<comment type="caution">
    <text evidence="2">The sequence shown here is derived from an EMBL/GenBank/DDBJ whole genome shotgun (WGS) entry which is preliminary data.</text>
</comment>
<feature type="domain" description="DUF4214" evidence="1">
    <location>
        <begin position="299"/>
        <end position="366"/>
    </location>
</feature>
<evidence type="ECO:0000259" key="1">
    <source>
        <dbReference type="Pfam" id="PF13946"/>
    </source>
</evidence>